<name>A0AAV2Z7R1_9STRA</name>
<feature type="region of interest" description="Disordered" evidence="1">
    <location>
        <begin position="57"/>
        <end position="125"/>
    </location>
</feature>
<gene>
    <name evidence="4" type="ORF">N0F65_002871</name>
</gene>
<keyword evidence="3" id="KW-0732">Signal</keyword>
<evidence type="ECO:0000256" key="1">
    <source>
        <dbReference type="SAM" id="MobiDB-lite"/>
    </source>
</evidence>
<feature type="chain" id="PRO_5043718901" evidence="3">
    <location>
        <begin position="22"/>
        <end position="456"/>
    </location>
</feature>
<organism evidence="4 5">
    <name type="scientific">Lagenidium giganteum</name>
    <dbReference type="NCBI Taxonomy" id="4803"/>
    <lineage>
        <taxon>Eukaryota</taxon>
        <taxon>Sar</taxon>
        <taxon>Stramenopiles</taxon>
        <taxon>Oomycota</taxon>
        <taxon>Peronosporomycetes</taxon>
        <taxon>Pythiales</taxon>
        <taxon>Pythiaceae</taxon>
    </lineage>
</organism>
<sequence>MRTTTLARLLFVAAAAVTALAQQDAPVQRDLALADAMEVGLNHHEVLGDEGQVSRMLKKKHKVHAPAPTPAEDEEEEEEEEEEAGEASKAGSKKSAHAPTPGKKDEKAAASSGASATTTAAPKSTAATSAAPVAPAASSAAPAASSAAPAAPAAPAASSVAPVPAPAPKSEQLSPTPNTTDAKIKGHKREGVIDHSSDGSAEIDKIDTKNKDKWVSVYNDPPLLVIKASLYAFIAYNDSKVCDTFNMTLNAVEQKAETNESFSYHVVTQINCTKDGVDETKGKFVLNFVPEGKRLLLTECGHREAGEILNWMDISGEVPQCMTPDQRKQYISQPMKHVHAVNGSSDGLDIAPTQTNFMAHIKLLDEEGVAIIGSGAVIFIALVAVIVVFVARKRKAQKDLERTIAGAKAEKAEEDDQPAVAEAKGTVERKGLMDSAKAKPSEVEEGSFVNSPSVRV</sequence>
<feature type="region of interest" description="Disordered" evidence="1">
    <location>
        <begin position="406"/>
        <end position="456"/>
    </location>
</feature>
<reference evidence="4" key="1">
    <citation type="submission" date="2022-11" db="EMBL/GenBank/DDBJ databases">
        <authorList>
            <person name="Morgan W.R."/>
            <person name="Tartar A."/>
        </authorList>
    </citation>
    <scope>NUCLEOTIDE SEQUENCE</scope>
    <source>
        <strain evidence="4">ARSEF 373</strain>
    </source>
</reference>
<feature type="signal peptide" evidence="3">
    <location>
        <begin position="1"/>
        <end position="21"/>
    </location>
</feature>
<keyword evidence="2" id="KW-0472">Membrane</keyword>
<dbReference type="EMBL" id="DAKRPA010000019">
    <property type="protein sequence ID" value="DBA03463.1"/>
    <property type="molecule type" value="Genomic_DNA"/>
</dbReference>
<keyword evidence="2" id="KW-1133">Transmembrane helix</keyword>
<dbReference type="Proteomes" id="UP001146120">
    <property type="component" value="Unassembled WGS sequence"/>
</dbReference>
<evidence type="ECO:0000313" key="5">
    <source>
        <dbReference type="Proteomes" id="UP001146120"/>
    </source>
</evidence>
<feature type="compositionally biased region" description="Polar residues" evidence="1">
    <location>
        <begin position="171"/>
        <end position="181"/>
    </location>
</feature>
<dbReference type="AlphaFoldDB" id="A0AAV2Z7R1"/>
<reference evidence="4" key="2">
    <citation type="journal article" date="2023" name="Microbiol Resour">
        <title>Decontamination and Annotation of the Draft Genome Sequence of the Oomycete Lagenidium giganteum ARSEF 373.</title>
        <authorList>
            <person name="Morgan W.R."/>
            <person name="Tartar A."/>
        </authorList>
    </citation>
    <scope>NUCLEOTIDE SEQUENCE</scope>
    <source>
        <strain evidence="4">ARSEF 373</strain>
    </source>
</reference>
<evidence type="ECO:0000313" key="4">
    <source>
        <dbReference type="EMBL" id="DBA03463.1"/>
    </source>
</evidence>
<feature type="transmembrane region" description="Helical" evidence="2">
    <location>
        <begin position="368"/>
        <end position="391"/>
    </location>
</feature>
<feature type="compositionally biased region" description="Basic and acidic residues" evidence="1">
    <location>
        <begin position="189"/>
        <end position="204"/>
    </location>
</feature>
<protein>
    <submittedName>
        <fullName evidence="4">Uncharacterized protein</fullName>
    </submittedName>
</protein>
<comment type="caution">
    <text evidence="4">The sequence shown here is derived from an EMBL/GenBank/DDBJ whole genome shotgun (WGS) entry which is preliminary data.</text>
</comment>
<accession>A0AAV2Z7R1</accession>
<evidence type="ECO:0000256" key="3">
    <source>
        <dbReference type="SAM" id="SignalP"/>
    </source>
</evidence>
<keyword evidence="5" id="KW-1185">Reference proteome</keyword>
<keyword evidence="2" id="KW-0812">Transmembrane</keyword>
<feature type="compositionally biased region" description="Basic and acidic residues" evidence="1">
    <location>
        <begin position="425"/>
        <end position="442"/>
    </location>
</feature>
<proteinExistence type="predicted"/>
<evidence type="ECO:0000256" key="2">
    <source>
        <dbReference type="SAM" id="Phobius"/>
    </source>
</evidence>
<feature type="compositionally biased region" description="Acidic residues" evidence="1">
    <location>
        <begin position="71"/>
        <end position="85"/>
    </location>
</feature>
<feature type="compositionally biased region" description="Low complexity" evidence="1">
    <location>
        <begin position="109"/>
        <end position="125"/>
    </location>
</feature>
<feature type="region of interest" description="Disordered" evidence="1">
    <location>
        <begin position="157"/>
        <end position="204"/>
    </location>
</feature>